<evidence type="ECO:0000313" key="1">
    <source>
        <dbReference type="EMBL" id="MCX4146893.1"/>
    </source>
</evidence>
<protein>
    <submittedName>
        <fullName evidence="2">Uncharacterized protein</fullName>
    </submittedName>
</protein>
<dbReference type="Proteomes" id="UP001242288">
    <property type="component" value="Unassembled WGS sequence"/>
</dbReference>
<name>A0AAP5BEQ9_9BURK</name>
<accession>A0AAP5BEQ9</accession>
<sequence>MPFSQHDMCRHSIAGSLCVGAPADALDLNPGLGLNADVKVTAGLDPETKQLIEDMPADIRQQTIALLEAALSLADKSVTLYLDKVDVFVMRKIKGHWVRSDSVEDIGPTGGPPWPVFGTINVRIRSALSSKAAVTSSDTTLRVDIHHNPAPQLQQQERQR</sequence>
<proteinExistence type="predicted"/>
<dbReference type="EMBL" id="JAPKHW010000011">
    <property type="protein sequence ID" value="MCX4146893.1"/>
    <property type="molecule type" value="Genomic_DNA"/>
</dbReference>
<evidence type="ECO:0000313" key="4">
    <source>
        <dbReference type="Proteomes" id="UP001242288"/>
    </source>
</evidence>
<dbReference type="EMBL" id="JAMXWF010000011">
    <property type="protein sequence ID" value="MDQ6408719.1"/>
    <property type="molecule type" value="Genomic_DNA"/>
</dbReference>
<evidence type="ECO:0000313" key="2">
    <source>
        <dbReference type="EMBL" id="MDQ6408719.1"/>
    </source>
</evidence>
<organism evidence="2 4">
    <name type="scientific">Paraburkholderia madseniana</name>
    <dbReference type="NCBI Taxonomy" id="2599607"/>
    <lineage>
        <taxon>Bacteria</taxon>
        <taxon>Pseudomonadati</taxon>
        <taxon>Pseudomonadota</taxon>
        <taxon>Betaproteobacteria</taxon>
        <taxon>Burkholderiales</taxon>
        <taxon>Burkholderiaceae</taxon>
        <taxon>Paraburkholderia</taxon>
    </lineage>
</organism>
<dbReference type="RefSeq" id="WP_266258447.1">
    <property type="nucleotide sequence ID" value="NZ_JAMXWF010000011.1"/>
</dbReference>
<comment type="caution">
    <text evidence="2">The sequence shown here is derived from an EMBL/GenBank/DDBJ whole genome shotgun (WGS) entry which is preliminary data.</text>
</comment>
<keyword evidence="3" id="KW-1185">Reference proteome</keyword>
<dbReference type="Proteomes" id="UP001209412">
    <property type="component" value="Unassembled WGS sequence"/>
</dbReference>
<gene>
    <name evidence="2" type="ORF">NIE36_16135</name>
    <name evidence="1" type="ORF">OSB80_16175</name>
</gene>
<evidence type="ECO:0000313" key="3">
    <source>
        <dbReference type="Proteomes" id="UP001209412"/>
    </source>
</evidence>
<reference evidence="2" key="1">
    <citation type="submission" date="2022-06" db="EMBL/GenBank/DDBJ databases">
        <title>PHB producers.</title>
        <authorList>
            <person name="Besaury L."/>
        </authorList>
    </citation>
    <scope>NUCLEOTIDE SEQUENCE</scope>
    <source>
        <strain evidence="2 3">SEWS6</strain>
    </source>
</reference>
<dbReference type="AlphaFoldDB" id="A0AAP5BEQ9"/>